<dbReference type="Proteomes" id="UP001552299">
    <property type="component" value="Unassembled WGS sequence"/>
</dbReference>
<organism evidence="1 2">
    <name type="scientific">Dendrobium thyrsiflorum</name>
    <name type="common">Pinecone-like raceme dendrobium</name>
    <name type="synonym">Orchid</name>
    <dbReference type="NCBI Taxonomy" id="117978"/>
    <lineage>
        <taxon>Eukaryota</taxon>
        <taxon>Viridiplantae</taxon>
        <taxon>Streptophyta</taxon>
        <taxon>Embryophyta</taxon>
        <taxon>Tracheophyta</taxon>
        <taxon>Spermatophyta</taxon>
        <taxon>Magnoliopsida</taxon>
        <taxon>Liliopsida</taxon>
        <taxon>Asparagales</taxon>
        <taxon>Orchidaceae</taxon>
        <taxon>Epidendroideae</taxon>
        <taxon>Malaxideae</taxon>
        <taxon>Dendrobiinae</taxon>
        <taxon>Dendrobium</taxon>
    </lineage>
</organism>
<accession>A0ABD0U6W2</accession>
<evidence type="ECO:0000313" key="2">
    <source>
        <dbReference type="Proteomes" id="UP001552299"/>
    </source>
</evidence>
<sequence>MLPLEPSEELRGVDQGRPPFFFGVYLREDSGAVDLTLEWKLEWRIVVFFVVHRPSPSASTAHLLRHRSSSIAHFLRLRLSSTAHLLLQSIVLRKLRL</sequence>
<comment type="caution">
    <text evidence="1">The sequence shown here is derived from an EMBL/GenBank/DDBJ whole genome shotgun (WGS) entry which is preliminary data.</text>
</comment>
<dbReference type="AlphaFoldDB" id="A0ABD0U6W2"/>
<dbReference type="EMBL" id="JANQDX010000017">
    <property type="protein sequence ID" value="KAL0908280.1"/>
    <property type="molecule type" value="Genomic_DNA"/>
</dbReference>
<keyword evidence="2" id="KW-1185">Reference proteome</keyword>
<evidence type="ECO:0000313" key="1">
    <source>
        <dbReference type="EMBL" id="KAL0908280.1"/>
    </source>
</evidence>
<protein>
    <submittedName>
        <fullName evidence="1">Uncharacterized protein</fullName>
    </submittedName>
</protein>
<reference evidence="1 2" key="1">
    <citation type="journal article" date="2024" name="Plant Biotechnol. J.">
        <title>Dendrobium thyrsiflorum genome and its molecular insights into genes involved in important horticultural traits.</title>
        <authorList>
            <person name="Chen B."/>
            <person name="Wang J.Y."/>
            <person name="Zheng P.J."/>
            <person name="Li K.L."/>
            <person name="Liang Y.M."/>
            <person name="Chen X.F."/>
            <person name="Zhang C."/>
            <person name="Zhao X."/>
            <person name="He X."/>
            <person name="Zhang G.Q."/>
            <person name="Liu Z.J."/>
            <person name="Xu Q."/>
        </authorList>
    </citation>
    <scope>NUCLEOTIDE SEQUENCE [LARGE SCALE GENOMIC DNA]</scope>
    <source>
        <strain evidence="1">GZMU011</strain>
    </source>
</reference>
<proteinExistence type="predicted"/>
<gene>
    <name evidence="1" type="ORF">M5K25_022768</name>
</gene>
<name>A0ABD0U6W2_DENTH</name>